<name>A0A0T5X9I3_9BACT</name>
<dbReference type="Pfam" id="PF00425">
    <property type="entry name" value="Chorismate_bind"/>
    <property type="match status" value="1"/>
</dbReference>
<proteinExistence type="predicted"/>
<dbReference type="PANTHER" id="PTHR11236:SF9">
    <property type="entry name" value="ANTHRANILATE SYNTHASE COMPONENT 1"/>
    <property type="match status" value="1"/>
</dbReference>
<dbReference type="InterPro" id="IPR006805">
    <property type="entry name" value="Anth_synth_I_N"/>
</dbReference>
<dbReference type="Proteomes" id="UP000005273">
    <property type="component" value="Unassembled WGS sequence"/>
</dbReference>
<dbReference type="eggNOG" id="COG0147">
    <property type="taxonomic scope" value="Bacteria"/>
</dbReference>
<dbReference type="Gene3D" id="3.60.120.10">
    <property type="entry name" value="Anthranilate synthase"/>
    <property type="match status" value="1"/>
</dbReference>
<dbReference type="PANTHER" id="PTHR11236">
    <property type="entry name" value="AMINOBENZOATE/ANTHRANILATE SYNTHASE"/>
    <property type="match status" value="1"/>
</dbReference>
<sequence length="458" mass="51526">MYVQRKKSLATVSDNTNLKSPYDNLIVEDKRGLCEILKYYEPSFLMEFNDYIVIGTSPKRIFQAKKDETIVLDQDGRESKFPKKDFFKIVDEYLKEKRPCPNNYAPFDGGLLGYIGYDIISDSRSSSPFPDAFLFEPGVYCVADKTTGKIISSNQRAFFDELHSETAFEAHGYEDVPLELESIPSKEDFISMVSEVLERIKKGEATQVVLSRQIKSKDVFCPLSLYKTLKTVNPSPYMFIMNFDGKSLIGSSPELLLGIKNGVTLTRPIAGTRRRGKDLDEDNFFEMEMLFDDKEREEHMLLLDLSMEEFRGICLKESIKVSKYFEVERYSKVMHLVSQVEGRLRTDISAIQALQASFPAGTVTGTPKEVAIKIIGEAEPFSRGPYGGAIGYIGFNGNLEMSIAIRSFMQTDEGLTIQAGAGIVAGSDPKREFLETQNKAAGLIETLKIAKNRRDNNA</sequence>
<evidence type="ECO:0000259" key="1">
    <source>
        <dbReference type="Pfam" id="PF00425"/>
    </source>
</evidence>
<protein>
    <submittedName>
        <fullName evidence="3">Chorismate binding enzyme</fullName>
    </submittedName>
</protein>
<evidence type="ECO:0000313" key="3">
    <source>
        <dbReference type="EMBL" id="KRT35009.1"/>
    </source>
</evidence>
<dbReference type="RefSeq" id="WP_009202339.1">
    <property type="nucleotide sequence ID" value="NZ_ACJX03000001.1"/>
</dbReference>
<comment type="caution">
    <text evidence="3">The sequence shown here is derived from an EMBL/GenBank/DDBJ whole genome shotgun (WGS) entry which is preliminary data.</text>
</comment>
<feature type="domain" description="Anthranilate synthase component I N-terminal" evidence="2">
    <location>
        <begin position="50"/>
        <end position="135"/>
    </location>
</feature>
<accession>A0A0T5X9I3</accession>
<gene>
    <name evidence="3" type="ORF">HMPREF1705_04268</name>
</gene>
<dbReference type="PRINTS" id="PR00095">
    <property type="entry name" value="ANTSNTHASEI"/>
</dbReference>
<evidence type="ECO:0000313" key="4">
    <source>
        <dbReference type="Proteomes" id="UP000005273"/>
    </source>
</evidence>
<reference evidence="4" key="1">
    <citation type="submission" date="2012-09" db="EMBL/GenBank/DDBJ databases">
        <authorList>
            <person name="Weinstock G."/>
            <person name="Sodergren E."/>
            <person name="Clifton S."/>
            <person name="Fulton L."/>
            <person name="Fulton B."/>
            <person name="Courtney L."/>
            <person name="Fronick C."/>
            <person name="Harrison M."/>
            <person name="Strong C."/>
            <person name="Farmer C."/>
            <person name="Delehaunty K."/>
            <person name="Markovic C."/>
            <person name="Hall O."/>
            <person name="Minx P."/>
            <person name="Tomlinson C."/>
            <person name="Mitreva M."/>
            <person name="Nelson J."/>
            <person name="Hou S."/>
            <person name="Wollam A."/>
            <person name="Pepin K.H."/>
            <person name="Johnson M."/>
            <person name="Bhonagiri V."/>
            <person name="Nash W.E."/>
            <person name="Suruliraj S."/>
            <person name="Warren W."/>
            <person name="Chinwalla A."/>
            <person name="Mardis E.R."/>
            <person name="Wilson R.K."/>
        </authorList>
    </citation>
    <scope>NUCLEOTIDE SEQUENCE [LARGE SCALE GENOMIC DNA]</scope>
    <source>
        <strain evidence="4">OS1</strain>
    </source>
</reference>
<feature type="domain" description="Chorismate-utilising enzyme C-terminal" evidence="1">
    <location>
        <begin position="186"/>
        <end position="439"/>
    </location>
</feature>
<dbReference type="InterPro" id="IPR019999">
    <property type="entry name" value="Anth_synth_I-like"/>
</dbReference>
<dbReference type="InterPro" id="IPR015890">
    <property type="entry name" value="Chorismate_C"/>
</dbReference>
<dbReference type="EMBL" id="ACJX03000001">
    <property type="protein sequence ID" value="KRT35009.1"/>
    <property type="molecule type" value="Genomic_DNA"/>
</dbReference>
<dbReference type="SUPFAM" id="SSF56322">
    <property type="entry name" value="ADC synthase"/>
    <property type="match status" value="1"/>
</dbReference>
<dbReference type="InterPro" id="IPR005801">
    <property type="entry name" value="ADC_synthase"/>
</dbReference>
<evidence type="ECO:0000259" key="2">
    <source>
        <dbReference type="Pfam" id="PF04715"/>
    </source>
</evidence>
<dbReference type="GO" id="GO:0000162">
    <property type="term" value="P:L-tryptophan biosynthetic process"/>
    <property type="evidence" value="ECO:0007669"/>
    <property type="project" value="TreeGrafter"/>
</dbReference>
<dbReference type="AlphaFoldDB" id="A0A0T5X9I3"/>
<organism evidence="3 4">
    <name type="scientific">Acetomicrobium hydrogeniformans ATCC BAA-1850</name>
    <dbReference type="NCBI Taxonomy" id="592015"/>
    <lineage>
        <taxon>Bacteria</taxon>
        <taxon>Thermotogati</taxon>
        <taxon>Synergistota</taxon>
        <taxon>Synergistia</taxon>
        <taxon>Synergistales</taxon>
        <taxon>Acetomicrobiaceae</taxon>
        <taxon>Acetomicrobium</taxon>
    </lineage>
</organism>
<dbReference type="OrthoDB" id="9803598at2"/>
<keyword evidence="4" id="KW-1185">Reference proteome</keyword>
<dbReference type="Pfam" id="PF04715">
    <property type="entry name" value="Anth_synt_I_N"/>
    <property type="match status" value="1"/>
</dbReference>
<dbReference type="STRING" id="592015.HMPREF1705_04268"/>